<dbReference type="AlphaFoldDB" id="A0A1Q5PRV2"/>
<keyword evidence="2" id="KW-1185">Reference proteome</keyword>
<dbReference type="SUPFAM" id="SSF74650">
    <property type="entry name" value="Galactose mutarotase-like"/>
    <property type="match status" value="1"/>
</dbReference>
<dbReference type="STRING" id="156892.BM477_01705"/>
<protein>
    <recommendedName>
        <fullName evidence="3">Aldose epimerase</fullName>
    </recommendedName>
</protein>
<proteinExistence type="predicted"/>
<sequence>MPWSNRIQDARYSFDGVEYDFGPDEYGMRSALHGLAYMRDWEILHFTDSSVTLAITVGGIDAYPFRIALKVTYRLDGPNLFMEMEATNQGEKAAPVGMGWHPYFAHEGDWTVTLPARQKVLVDEQLNPLPEPFVEVEEPVVLHSAENVDTAYTALSSNTAKINNGTYDIEMTYTGLRQQAGVGVFHVYTGEGMSVRPGQSVAVEPCEFIADAYNRPELAEALRLEPAHSRMFTVQLTVSAPSGEVAR</sequence>
<evidence type="ECO:0000313" key="2">
    <source>
        <dbReference type="Proteomes" id="UP000186465"/>
    </source>
</evidence>
<evidence type="ECO:0000313" key="1">
    <source>
        <dbReference type="EMBL" id="OKL50140.1"/>
    </source>
</evidence>
<dbReference type="Proteomes" id="UP000186465">
    <property type="component" value="Unassembled WGS sequence"/>
</dbReference>
<organism evidence="1 2">
    <name type="scientific">Boudabousia marimammalium</name>
    <dbReference type="NCBI Taxonomy" id="156892"/>
    <lineage>
        <taxon>Bacteria</taxon>
        <taxon>Bacillati</taxon>
        <taxon>Actinomycetota</taxon>
        <taxon>Actinomycetes</taxon>
        <taxon>Actinomycetales</taxon>
        <taxon>Actinomycetaceae</taxon>
        <taxon>Boudabousia</taxon>
    </lineage>
</organism>
<dbReference type="InterPro" id="IPR011013">
    <property type="entry name" value="Gal_mutarotase_sf_dom"/>
</dbReference>
<reference evidence="2" key="1">
    <citation type="submission" date="2016-11" db="EMBL/GenBank/DDBJ databases">
        <title>Actinomyces gypaetusis sp. nov. isolated from Gypaetus barbatus in Qinghai Tibet Plateau China.</title>
        <authorList>
            <person name="Meng X."/>
        </authorList>
    </citation>
    <scope>NUCLEOTIDE SEQUENCE [LARGE SCALE GENOMIC DNA]</scope>
    <source>
        <strain evidence="2">DSM 15383</strain>
    </source>
</reference>
<dbReference type="EMBL" id="MPDM01000002">
    <property type="protein sequence ID" value="OKL50140.1"/>
    <property type="molecule type" value="Genomic_DNA"/>
</dbReference>
<dbReference type="GO" id="GO:0016853">
    <property type="term" value="F:isomerase activity"/>
    <property type="evidence" value="ECO:0007669"/>
    <property type="project" value="InterPro"/>
</dbReference>
<dbReference type="InterPro" id="IPR008183">
    <property type="entry name" value="Aldose_1/G6P_1-epimerase"/>
</dbReference>
<dbReference type="Gene3D" id="2.70.98.10">
    <property type="match status" value="1"/>
</dbReference>
<dbReference type="Pfam" id="PF01263">
    <property type="entry name" value="Aldose_epim"/>
    <property type="match status" value="1"/>
</dbReference>
<name>A0A1Q5PRV2_9ACTO</name>
<dbReference type="GO" id="GO:0030246">
    <property type="term" value="F:carbohydrate binding"/>
    <property type="evidence" value="ECO:0007669"/>
    <property type="project" value="InterPro"/>
</dbReference>
<dbReference type="InterPro" id="IPR014718">
    <property type="entry name" value="GH-type_carb-bd"/>
</dbReference>
<gene>
    <name evidence="1" type="ORF">BM477_01705</name>
</gene>
<comment type="caution">
    <text evidence="1">The sequence shown here is derived from an EMBL/GenBank/DDBJ whole genome shotgun (WGS) entry which is preliminary data.</text>
</comment>
<dbReference type="GO" id="GO:0005975">
    <property type="term" value="P:carbohydrate metabolic process"/>
    <property type="evidence" value="ECO:0007669"/>
    <property type="project" value="InterPro"/>
</dbReference>
<accession>A0A1Q5PRV2</accession>
<evidence type="ECO:0008006" key="3">
    <source>
        <dbReference type="Google" id="ProtNLM"/>
    </source>
</evidence>